<evidence type="ECO:0000313" key="2">
    <source>
        <dbReference type="EMBL" id="GLT17921.1"/>
    </source>
</evidence>
<protein>
    <recommendedName>
        <fullName evidence="4">O-succinylbenzoic acid--CoA ligase</fullName>
    </recommendedName>
</protein>
<dbReference type="Proteomes" id="UP001157138">
    <property type="component" value="Unassembled WGS sequence"/>
</dbReference>
<keyword evidence="1" id="KW-0472">Membrane</keyword>
<gene>
    <name evidence="2" type="ORF">GCM10007938_16990</name>
</gene>
<dbReference type="EMBL" id="BSPW01000029">
    <property type="protein sequence ID" value="GLT17921.1"/>
    <property type="molecule type" value="Genomic_DNA"/>
</dbReference>
<keyword evidence="1" id="KW-1133">Transmembrane helix</keyword>
<keyword evidence="3" id="KW-1185">Reference proteome</keyword>
<sequence>MISMSRKYGYIEMTVKTIIVLVTLLQIIVATQSEGIVKALAELSAFLILVSLLLLAKAKRRNQPNEEQVFEH</sequence>
<organism evidence="2 3">
    <name type="scientific">Vibrio zhanjiangensis</name>
    <dbReference type="NCBI Taxonomy" id="1046128"/>
    <lineage>
        <taxon>Bacteria</taxon>
        <taxon>Pseudomonadati</taxon>
        <taxon>Pseudomonadota</taxon>
        <taxon>Gammaproteobacteria</taxon>
        <taxon>Vibrionales</taxon>
        <taxon>Vibrionaceae</taxon>
        <taxon>Vibrio</taxon>
    </lineage>
</organism>
<keyword evidence="1" id="KW-0812">Transmembrane</keyword>
<proteinExistence type="predicted"/>
<reference evidence="3" key="1">
    <citation type="journal article" date="2019" name="Int. J. Syst. Evol. Microbiol.">
        <title>The Global Catalogue of Microorganisms (GCM) 10K type strain sequencing project: providing services to taxonomists for standard genome sequencing and annotation.</title>
        <authorList>
            <consortium name="The Broad Institute Genomics Platform"/>
            <consortium name="The Broad Institute Genome Sequencing Center for Infectious Disease"/>
            <person name="Wu L."/>
            <person name="Ma J."/>
        </authorList>
    </citation>
    <scope>NUCLEOTIDE SEQUENCE [LARGE SCALE GENOMIC DNA]</scope>
    <source>
        <strain evidence="3">NBRC 108723</strain>
    </source>
</reference>
<evidence type="ECO:0000313" key="3">
    <source>
        <dbReference type="Proteomes" id="UP001157138"/>
    </source>
</evidence>
<name>A0ABQ6EYZ7_9VIBR</name>
<accession>A0ABQ6EYZ7</accession>
<evidence type="ECO:0008006" key="4">
    <source>
        <dbReference type="Google" id="ProtNLM"/>
    </source>
</evidence>
<evidence type="ECO:0000256" key="1">
    <source>
        <dbReference type="SAM" id="Phobius"/>
    </source>
</evidence>
<comment type="caution">
    <text evidence="2">The sequence shown here is derived from an EMBL/GenBank/DDBJ whole genome shotgun (WGS) entry which is preliminary data.</text>
</comment>
<feature type="transmembrane region" description="Helical" evidence="1">
    <location>
        <begin position="9"/>
        <end position="29"/>
    </location>
</feature>
<feature type="transmembrane region" description="Helical" evidence="1">
    <location>
        <begin position="35"/>
        <end position="56"/>
    </location>
</feature>